<dbReference type="Proteomes" id="UP000660339">
    <property type="component" value="Unassembled WGS sequence"/>
</dbReference>
<proteinExistence type="predicted"/>
<reference evidence="1" key="1">
    <citation type="submission" date="2021-01" db="EMBL/GenBank/DDBJ databases">
        <title>Whole genome shotgun sequence of Catellatospora methionotrophica NBRC 14553.</title>
        <authorList>
            <person name="Komaki H."/>
            <person name="Tamura T."/>
        </authorList>
    </citation>
    <scope>NUCLEOTIDE SEQUENCE</scope>
    <source>
        <strain evidence="1">NBRC 14553</strain>
    </source>
</reference>
<evidence type="ECO:0000313" key="2">
    <source>
        <dbReference type="Proteomes" id="UP000660339"/>
    </source>
</evidence>
<comment type="caution">
    <text evidence="1">The sequence shown here is derived from an EMBL/GenBank/DDBJ whole genome shotgun (WGS) entry which is preliminary data.</text>
</comment>
<keyword evidence="2" id="KW-1185">Reference proteome</keyword>
<name>A0A8J3L946_9ACTN</name>
<sequence length="103" mass="11165">MRPAGLGRQLPIRQQCAALLAGVAVPQFAQQQRQIVHRLHVTIHRECGTGGLGCVVGRLPRAGTHWLVVHSASLADHPVALCAGTASVRPFCHRWHITDSTRP</sequence>
<organism evidence="1 2">
    <name type="scientific">Catellatospora methionotrophica</name>
    <dbReference type="NCBI Taxonomy" id="121620"/>
    <lineage>
        <taxon>Bacteria</taxon>
        <taxon>Bacillati</taxon>
        <taxon>Actinomycetota</taxon>
        <taxon>Actinomycetes</taxon>
        <taxon>Micromonosporales</taxon>
        <taxon>Micromonosporaceae</taxon>
        <taxon>Catellatospora</taxon>
    </lineage>
</organism>
<dbReference type="EMBL" id="BONJ01000028">
    <property type="protein sequence ID" value="GIG16662.1"/>
    <property type="molecule type" value="Genomic_DNA"/>
</dbReference>
<accession>A0A8J3L946</accession>
<evidence type="ECO:0000313" key="1">
    <source>
        <dbReference type="EMBL" id="GIG16662.1"/>
    </source>
</evidence>
<gene>
    <name evidence="1" type="ORF">Cme02nite_49940</name>
</gene>
<dbReference type="AlphaFoldDB" id="A0A8J3L946"/>
<protein>
    <submittedName>
        <fullName evidence="1">Uncharacterized protein</fullName>
    </submittedName>
</protein>